<dbReference type="Proteomes" id="UP001152320">
    <property type="component" value="Chromosome 3"/>
</dbReference>
<dbReference type="EMBL" id="JAIZAY010000003">
    <property type="protein sequence ID" value="KAJ8045232.1"/>
    <property type="molecule type" value="Genomic_DNA"/>
</dbReference>
<sequence length="57" mass="6650">METVAHHLLSLLKIWNHQSEVLHFHAYLQGCMVIPKKQLHMSPSEPLESGWTSIQMR</sequence>
<comment type="caution">
    <text evidence="1">The sequence shown here is derived from an EMBL/GenBank/DDBJ whole genome shotgun (WGS) entry which is preliminary data.</text>
</comment>
<proteinExistence type="predicted"/>
<name>A0A9Q1CH46_HOLLE</name>
<organism evidence="1 2">
    <name type="scientific">Holothuria leucospilota</name>
    <name type="common">Black long sea cucumber</name>
    <name type="synonym">Mertensiothuria leucospilota</name>
    <dbReference type="NCBI Taxonomy" id="206669"/>
    <lineage>
        <taxon>Eukaryota</taxon>
        <taxon>Metazoa</taxon>
        <taxon>Echinodermata</taxon>
        <taxon>Eleutherozoa</taxon>
        <taxon>Echinozoa</taxon>
        <taxon>Holothuroidea</taxon>
        <taxon>Aspidochirotacea</taxon>
        <taxon>Aspidochirotida</taxon>
        <taxon>Holothuriidae</taxon>
        <taxon>Holothuria</taxon>
    </lineage>
</organism>
<dbReference type="AlphaFoldDB" id="A0A9Q1CH46"/>
<evidence type="ECO:0000313" key="1">
    <source>
        <dbReference type="EMBL" id="KAJ8045232.1"/>
    </source>
</evidence>
<reference evidence="1" key="1">
    <citation type="submission" date="2021-10" db="EMBL/GenBank/DDBJ databases">
        <title>Tropical sea cucumber genome reveals ecological adaptation and Cuvierian tubules defense mechanism.</title>
        <authorList>
            <person name="Chen T."/>
        </authorList>
    </citation>
    <scope>NUCLEOTIDE SEQUENCE</scope>
    <source>
        <strain evidence="1">Nanhai2018</strain>
        <tissue evidence="1">Muscle</tissue>
    </source>
</reference>
<evidence type="ECO:0000313" key="2">
    <source>
        <dbReference type="Proteomes" id="UP001152320"/>
    </source>
</evidence>
<protein>
    <submittedName>
        <fullName evidence="1">Uncharacterized protein</fullName>
    </submittedName>
</protein>
<accession>A0A9Q1CH46</accession>
<gene>
    <name evidence="1" type="ORF">HOLleu_08196</name>
</gene>
<keyword evidence="2" id="KW-1185">Reference proteome</keyword>